<sequence>MSLNPSKTQAIVLSKGVFKPDVFLLGNTVINPATCEKSVKYLGTALTDQIILNKEETVSILNDNINKVVKTPYLKSDQKLTVLNTYIWPILTFKLQHTPIDRWTVPFVDDLDKMVRSAIKQILDLPKDIPDAALYSSKNLRGLQVFRFSWEILIQRLNLFKNIQKQGGVIEKIKDLDMEISRCLTTLNITDPENINAAKIREGLRTQEFGRWGRDENERHWSWVVQRGEIP</sequence>
<evidence type="ECO:0000313" key="1">
    <source>
        <dbReference type="EMBL" id="CAG6774442.1"/>
    </source>
</evidence>
<protein>
    <recommendedName>
        <fullName evidence="2">Reverse transcriptase</fullName>
    </recommendedName>
</protein>
<organism evidence="1">
    <name type="scientific">Cacopsylla melanoneura</name>
    <dbReference type="NCBI Taxonomy" id="428564"/>
    <lineage>
        <taxon>Eukaryota</taxon>
        <taxon>Metazoa</taxon>
        <taxon>Ecdysozoa</taxon>
        <taxon>Arthropoda</taxon>
        <taxon>Hexapoda</taxon>
        <taxon>Insecta</taxon>
        <taxon>Pterygota</taxon>
        <taxon>Neoptera</taxon>
        <taxon>Paraneoptera</taxon>
        <taxon>Hemiptera</taxon>
        <taxon>Sternorrhyncha</taxon>
        <taxon>Psylloidea</taxon>
        <taxon>Psyllidae</taxon>
        <taxon>Psyllinae</taxon>
        <taxon>Cacopsylla</taxon>
    </lineage>
</organism>
<name>A0A8D9B128_9HEMI</name>
<proteinExistence type="predicted"/>
<evidence type="ECO:0008006" key="2">
    <source>
        <dbReference type="Google" id="ProtNLM"/>
    </source>
</evidence>
<dbReference type="EMBL" id="HBUF01594819">
    <property type="protein sequence ID" value="CAG6774442.1"/>
    <property type="molecule type" value="Transcribed_RNA"/>
</dbReference>
<dbReference type="AlphaFoldDB" id="A0A8D9B128"/>
<accession>A0A8D9B128</accession>
<reference evidence="1" key="1">
    <citation type="submission" date="2021-05" db="EMBL/GenBank/DDBJ databases">
        <authorList>
            <person name="Alioto T."/>
            <person name="Alioto T."/>
            <person name="Gomez Garrido J."/>
        </authorList>
    </citation>
    <scope>NUCLEOTIDE SEQUENCE</scope>
</reference>
<dbReference type="EMBL" id="HBUF01594818">
    <property type="protein sequence ID" value="CAG6774440.1"/>
    <property type="molecule type" value="Transcribed_RNA"/>
</dbReference>